<gene>
    <name evidence="2" type="ORF">AKJ53_01045</name>
</gene>
<accession>A0A133VIF0</accession>
<evidence type="ECO:0000313" key="2">
    <source>
        <dbReference type="EMBL" id="KXB06194.1"/>
    </source>
</evidence>
<name>A0A133VIF0_9EURY</name>
<feature type="transmembrane region" description="Helical" evidence="1">
    <location>
        <begin position="23"/>
        <end position="43"/>
    </location>
</feature>
<dbReference type="AlphaFoldDB" id="A0A133VIF0"/>
<protein>
    <submittedName>
        <fullName evidence="2">Uncharacterized protein</fullName>
    </submittedName>
</protein>
<organism evidence="2 3">
    <name type="scientific">candidate division MSBL1 archaeon SCGC-AAA382F02</name>
    <dbReference type="NCBI Taxonomy" id="1698282"/>
    <lineage>
        <taxon>Archaea</taxon>
        <taxon>Methanobacteriati</taxon>
        <taxon>Methanobacteriota</taxon>
        <taxon>candidate division MSBL1</taxon>
    </lineage>
</organism>
<evidence type="ECO:0000313" key="3">
    <source>
        <dbReference type="Proteomes" id="UP000070491"/>
    </source>
</evidence>
<sequence>MVKSEGDPSMRPQSLGGDQKRKFLGIIGIVLVVVAIASFFIFLNPFGSEKDEMPYFSEISLQDKKISTDGKTILKAEVQNPRENTYKDWKIEIISFSPKVEITPTSDVETEYENLANSPGYALYAFTQYELGKGEHTKGFTFDVSGDLYSGLVSMKVKIEAHVLINGEVTDNQTFELTITS</sequence>
<keyword evidence="1" id="KW-1133">Transmembrane helix</keyword>
<dbReference type="EMBL" id="LHYG01000011">
    <property type="protein sequence ID" value="KXB06194.1"/>
    <property type="molecule type" value="Genomic_DNA"/>
</dbReference>
<comment type="caution">
    <text evidence="2">The sequence shown here is derived from an EMBL/GenBank/DDBJ whole genome shotgun (WGS) entry which is preliminary data.</text>
</comment>
<reference evidence="2 3" key="1">
    <citation type="journal article" date="2016" name="Sci. Rep.">
        <title>Metabolic traits of an uncultured archaeal lineage -MSBL1- from brine pools of the Red Sea.</title>
        <authorList>
            <person name="Mwirichia R."/>
            <person name="Alam I."/>
            <person name="Rashid M."/>
            <person name="Vinu M."/>
            <person name="Ba-Alawi W."/>
            <person name="Anthony Kamau A."/>
            <person name="Kamanda Ngugi D."/>
            <person name="Goker M."/>
            <person name="Klenk H.P."/>
            <person name="Bajic V."/>
            <person name="Stingl U."/>
        </authorList>
    </citation>
    <scope>NUCLEOTIDE SEQUENCE [LARGE SCALE GENOMIC DNA]</scope>
    <source>
        <strain evidence="2">SCGC-AAA382F02</strain>
    </source>
</reference>
<keyword evidence="1" id="KW-0472">Membrane</keyword>
<evidence type="ECO:0000256" key="1">
    <source>
        <dbReference type="SAM" id="Phobius"/>
    </source>
</evidence>
<keyword evidence="3" id="KW-1185">Reference proteome</keyword>
<proteinExistence type="predicted"/>
<keyword evidence="1" id="KW-0812">Transmembrane</keyword>
<dbReference type="Proteomes" id="UP000070491">
    <property type="component" value="Unassembled WGS sequence"/>
</dbReference>